<comment type="similarity">
    <text evidence="1">Belongs to the ROK (NagC/XylR) family.</text>
</comment>
<comment type="caution">
    <text evidence="2">The sequence shown here is derived from an EMBL/GenBank/DDBJ whole genome shotgun (WGS) entry which is preliminary data.</text>
</comment>
<gene>
    <name evidence="2" type="ORF">GO621_02950</name>
</gene>
<dbReference type="Proteomes" id="UP000462014">
    <property type="component" value="Unassembled WGS sequence"/>
</dbReference>
<dbReference type="EMBL" id="WPIK01000002">
    <property type="protein sequence ID" value="MVN20491.1"/>
    <property type="molecule type" value="Genomic_DNA"/>
</dbReference>
<accession>A0A7K1ST64</accession>
<dbReference type="Gene3D" id="3.30.420.40">
    <property type="match status" value="2"/>
</dbReference>
<organism evidence="2 3">
    <name type="scientific">Mucilaginibacter arboris</name>
    <dbReference type="NCBI Taxonomy" id="2682090"/>
    <lineage>
        <taxon>Bacteria</taxon>
        <taxon>Pseudomonadati</taxon>
        <taxon>Bacteroidota</taxon>
        <taxon>Sphingobacteriia</taxon>
        <taxon>Sphingobacteriales</taxon>
        <taxon>Sphingobacteriaceae</taxon>
        <taxon>Mucilaginibacter</taxon>
    </lineage>
</organism>
<proteinExistence type="inferred from homology"/>
<dbReference type="PANTHER" id="PTHR18964">
    <property type="entry name" value="ROK (REPRESSOR, ORF, KINASE) FAMILY"/>
    <property type="match status" value="1"/>
</dbReference>
<protein>
    <submittedName>
        <fullName evidence="2">ROK family protein</fullName>
    </submittedName>
</protein>
<evidence type="ECO:0000313" key="2">
    <source>
        <dbReference type="EMBL" id="MVN20491.1"/>
    </source>
</evidence>
<dbReference type="InterPro" id="IPR036388">
    <property type="entry name" value="WH-like_DNA-bd_sf"/>
</dbReference>
<dbReference type="Pfam" id="PF00480">
    <property type="entry name" value="ROK"/>
    <property type="match status" value="1"/>
</dbReference>
<sequence>MLSCAQLSRNIDKSLPLTTKMLNGQIKDGLVVETGYATSTGGRRPVMYSLKPDMLYVVSVAMDQFVTRIAVMDMQNQFITPVETLELPLLKNPEALTVLTAAIAGAINRSGLPKDKIAGVGIGMPGFVDLKEGVNHSFFNADGKNIRTLIGNTVGLPVFIDNDSSLIALAELKFGAARGKRDVMVINIGWGIGLGMLLNGNMFRGSNGLGGEFSHIPMFNNDKLCSCGKMGCMETETSLLVMVEQAIDGLKQGRQSALKDLKIDHVEEATAAIINAALKGDKFAVELLSGIGYNIGRGAAILIHLFNPELIVLSGRGSLAGKLWLAPVQQAINEHCIPKIAEKTAIKVSTLGYQAEIIGAAALVMEHYDT</sequence>
<dbReference type="Gene3D" id="1.10.10.10">
    <property type="entry name" value="Winged helix-like DNA-binding domain superfamily/Winged helix DNA-binding domain"/>
    <property type="match status" value="1"/>
</dbReference>
<name>A0A7K1ST64_9SPHI</name>
<dbReference type="AlphaFoldDB" id="A0A7K1ST64"/>
<evidence type="ECO:0000256" key="1">
    <source>
        <dbReference type="ARBA" id="ARBA00006479"/>
    </source>
</evidence>
<dbReference type="InterPro" id="IPR000600">
    <property type="entry name" value="ROK"/>
</dbReference>
<reference evidence="2 3" key="1">
    <citation type="submission" date="2019-12" db="EMBL/GenBank/DDBJ databases">
        <title>Mucilaginibacter sp. HMF7410 genome sequencing and assembly.</title>
        <authorList>
            <person name="Kang H."/>
            <person name="Cha I."/>
            <person name="Kim H."/>
            <person name="Joh K."/>
        </authorList>
    </citation>
    <scope>NUCLEOTIDE SEQUENCE [LARGE SCALE GENOMIC DNA]</scope>
    <source>
        <strain evidence="2 3">HMF7410</strain>
    </source>
</reference>
<dbReference type="SUPFAM" id="SSF53067">
    <property type="entry name" value="Actin-like ATPase domain"/>
    <property type="match status" value="1"/>
</dbReference>
<dbReference type="PANTHER" id="PTHR18964:SF149">
    <property type="entry name" value="BIFUNCTIONAL UDP-N-ACETYLGLUCOSAMINE 2-EPIMERASE_N-ACETYLMANNOSAMINE KINASE"/>
    <property type="match status" value="1"/>
</dbReference>
<keyword evidence="3" id="KW-1185">Reference proteome</keyword>
<dbReference type="InterPro" id="IPR043129">
    <property type="entry name" value="ATPase_NBD"/>
</dbReference>
<evidence type="ECO:0000313" key="3">
    <source>
        <dbReference type="Proteomes" id="UP000462014"/>
    </source>
</evidence>